<organism evidence="1 2">
    <name type="scientific">Acorus calamus</name>
    <name type="common">Sweet flag</name>
    <dbReference type="NCBI Taxonomy" id="4465"/>
    <lineage>
        <taxon>Eukaryota</taxon>
        <taxon>Viridiplantae</taxon>
        <taxon>Streptophyta</taxon>
        <taxon>Embryophyta</taxon>
        <taxon>Tracheophyta</taxon>
        <taxon>Spermatophyta</taxon>
        <taxon>Magnoliopsida</taxon>
        <taxon>Liliopsida</taxon>
        <taxon>Acoraceae</taxon>
        <taxon>Acorus</taxon>
    </lineage>
</organism>
<dbReference type="Proteomes" id="UP001180020">
    <property type="component" value="Unassembled WGS sequence"/>
</dbReference>
<accession>A0AAV9D8Z1</accession>
<reference evidence="1" key="2">
    <citation type="submission" date="2023-06" db="EMBL/GenBank/DDBJ databases">
        <authorList>
            <person name="Ma L."/>
            <person name="Liu K.-W."/>
            <person name="Li Z."/>
            <person name="Hsiao Y.-Y."/>
            <person name="Qi Y."/>
            <person name="Fu T."/>
            <person name="Tang G."/>
            <person name="Zhang D."/>
            <person name="Sun W.-H."/>
            <person name="Liu D.-K."/>
            <person name="Li Y."/>
            <person name="Chen G.-Z."/>
            <person name="Liu X.-D."/>
            <person name="Liao X.-Y."/>
            <person name="Jiang Y.-T."/>
            <person name="Yu X."/>
            <person name="Hao Y."/>
            <person name="Huang J."/>
            <person name="Zhao X.-W."/>
            <person name="Ke S."/>
            <person name="Chen Y.-Y."/>
            <person name="Wu W.-L."/>
            <person name="Hsu J.-L."/>
            <person name="Lin Y.-F."/>
            <person name="Huang M.-D."/>
            <person name="Li C.-Y."/>
            <person name="Huang L."/>
            <person name="Wang Z.-W."/>
            <person name="Zhao X."/>
            <person name="Zhong W.-Y."/>
            <person name="Peng D.-H."/>
            <person name="Ahmad S."/>
            <person name="Lan S."/>
            <person name="Zhang J.-S."/>
            <person name="Tsai W.-C."/>
            <person name="Van De Peer Y."/>
            <person name="Liu Z.-J."/>
        </authorList>
    </citation>
    <scope>NUCLEOTIDE SEQUENCE</scope>
    <source>
        <strain evidence="1">CP</strain>
        <tissue evidence="1">Leaves</tissue>
    </source>
</reference>
<sequence>MTCFQTCAHSDAPPSHFALSIGVRLPRGVRLQITQKFVGFADKGAAFSYLITPAYTSSHKTINFTDEDMSSKEVENIVFFVDFEEIIRGEQEESFSLVQQSSHHQWSTIPTTQPILPDTPPQSPVLLRRPVWPTRACERINSVKDTLSSLQQDTIPSMNFRITS</sequence>
<comment type="caution">
    <text evidence="1">The sequence shown here is derived from an EMBL/GenBank/DDBJ whole genome shotgun (WGS) entry which is preliminary data.</text>
</comment>
<dbReference type="EMBL" id="JAUJYO010000015">
    <property type="protein sequence ID" value="KAK1297391.1"/>
    <property type="molecule type" value="Genomic_DNA"/>
</dbReference>
<proteinExistence type="predicted"/>
<evidence type="ECO:0000313" key="1">
    <source>
        <dbReference type="EMBL" id="KAK1297391.1"/>
    </source>
</evidence>
<reference evidence="1" key="1">
    <citation type="journal article" date="2023" name="Nat. Commun.">
        <title>Diploid and tetraploid genomes of Acorus and the evolution of monocots.</title>
        <authorList>
            <person name="Ma L."/>
            <person name="Liu K.W."/>
            <person name="Li Z."/>
            <person name="Hsiao Y.Y."/>
            <person name="Qi Y."/>
            <person name="Fu T."/>
            <person name="Tang G.D."/>
            <person name="Zhang D."/>
            <person name="Sun W.H."/>
            <person name="Liu D.K."/>
            <person name="Li Y."/>
            <person name="Chen G.Z."/>
            <person name="Liu X.D."/>
            <person name="Liao X.Y."/>
            <person name="Jiang Y.T."/>
            <person name="Yu X."/>
            <person name="Hao Y."/>
            <person name="Huang J."/>
            <person name="Zhao X.W."/>
            <person name="Ke S."/>
            <person name="Chen Y.Y."/>
            <person name="Wu W.L."/>
            <person name="Hsu J.L."/>
            <person name="Lin Y.F."/>
            <person name="Huang M.D."/>
            <person name="Li C.Y."/>
            <person name="Huang L."/>
            <person name="Wang Z.W."/>
            <person name="Zhao X."/>
            <person name="Zhong W.Y."/>
            <person name="Peng D.H."/>
            <person name="Ahmad S."/>
            <person name="Lan S."/>
            <person name="Zhang J.S."/>
            <person name="Tsai W.C."/>
            <person name="Van de Peer Y."/>
            <person name="Liu Z.J."/>
        </authorList>
    </citation>
    <scope>NUCLEOTIDE SEQUENCE</scope>
    <source>
        <strain evidence="1">CP</strain>
    </source>
</reference>
<protein>
    <submittedName>
        <fullName evidence="1">Uncharacterized protein</fullName>
    </submittedName>
</protein>
<name>A0AAV9D8Z1_ACOCL</name>
<dbReference type="AlphaFoldDB" id="A0AAV9D8Z1"/>
<evidence type="ECO:0000313" key="2">
    <source>
        <dbReference type="Proteomes" id="UP001180020"/>
    </source>
</evidence>
<gene>
    <name evidence="1" type="ORF">QJS10_CPB15g00821</name>
</gene>
<keyword evidence="2" id="KW-1185">Reference proteome</keyword>